<name>A0AC34GWA3_9BILA</name>
<dbReference type="Proteomes" id="UP000887579">
    <property type="component" value="Unplaced"/>
</dbReference>
<proteinExistence type="predicted"/>
<protein>
    <submittedName>
        <fullName evidence="2">Lipase_GDSL domain-containing protein</fullName>
    </submittedName>
</protein>
<sequence length="556" mass="62303">MHFHLLFIIFLTFSTIIFSFSITVHNKTIAFEGQTLPYFETPATVVDSKEDDASDESDDFRPHEEDDDLNRGAINIRPGNQELIDSVPSLEKGSIDEDRGRPDDSISFISKAFTSRKTFSCPKTKTDFVTGNNLAMLNPEDIRIIAAMGDTVATGAGLWPLASIEFRGAAFPIGGDASIDGLVTIPNILREFIERQLLGVSHGMGSRDELPHYQLNVAESGAKTKDLPSQAEELVRRLNKMKEYNIREKWIMIIFTIGTEELCDHCAVPHVPAIQNALDILNRGIHKAFVVIVGPLHVSLASDQTRNLLQDKCNCTKTKTDNYVRQLLDAWESGLAEVQEHATDTKRDTFGVLALPFLTITSRYPSSLFVGNTTLLNRRGHNYAAKWLWNRLVGGPKYNLSTAILSKDKYFCPSVGCPYFRTIENLKYCPILRHVDATPEKIEVVQTGKKKPRKSQRTLYLTAIIVVGAAFLTATLGCTVFYILSKKQTHGRFDMLPVPEDGEYQKPRTNTVATIKKENDSEKHMLEDSDAEYDTEDEKFFDGFRDGGSQVLHKLS</sequence>
<dbReference type="WBParaSite" id="ES5_v2.g9083.t1">
    <property type="protein sequence ID" value="ES5_v2.g9083.t1"/>
    <property type="gene ID" value="ES5_v2.g9083"/>
</dbReference>
<accession>A0AC34GWA3</accession>
<evidence type="ECO:0000313" key="1">
    <source>
        <dbReference type="Proteomes" id="UP000887579"/>
    </source>
</evidence>
<reference evidence="2" key="1">
    <citation type="submission" date="2022-11" db="UniProtKB">
        <authorList>
            <consortium name="WormBaseParasite"/>
        </authorList>
    </citation>
    <scope>IDENTIFICATION</scope>
</reference>
<evidence type="ECO:0000313" key="2">
    <source>
        <dbReference type="WBParaSite" id="ES5_v2.g9083.t1"/>
    </source>
</evidence>
<organism evidence="1 2">
    <name type="scientific">Panagrolaimus sp. ES5</name>
    <dbReference type="NCBI Taxonomy" id="591445"/>
    <lineage>
        <taxon>Eukaryota</taxon>
        <taxon>Metazoa</taxon>
        <taxon>Ecdysozoa</taxon>
        <taxon>Nematoda</taxon>
        <taxon>Chromadorea</taxon>
        <taxon>Rhabditida</taxon>
        <taxon>Tylenchina</taxon>
        <taxon>Panagrolaimomorpha</taxon>
        <taxon>Panagrolaimoidea</taxon>
        <taxon>Panagrolaimidae</taxon>
        <taxon>Panagrolaimus</taxon>
    </lineage>
</organism>